<name>A0ABV1QPN9_9HYPH</name>
<dbReference type="RefSeq" id="WP_350395722.1">
    <property type="nucleotide sequence ID" value="NZ_JBELQE010000084.1"/>
</dbReference>
<reference evidence="3 4" key="1">
    <citation type="submission" date="2024-06" db="EMBL/GenBank/DDBJ databases">
        <authorList>
            <person name="Campbell A.G."/>
        </authorList>
    </citation>
    <scope>NUCLEOTIDE SEQUENCE [LARGE SCALE GENOMIC DNA]</scope>
    <source>
        <strain evidence="3 4">EM12</strain>
    </source>
</reference>
<dbReference type="Proteomes" id="UP001480955">
    <property type="component" value="Unassembled WGS sequence"/>
</dbReference>
<sequence length="118" mass="12572">MPIRSLIAAAALLLGAVSTPVSAQPTAPREESAESLPAAPGRDEAFGTCSACHAYRLVAAQGLSRERWDETITLMSEKHGMAKLDDDERRVVLDYLAKAHPPKKTTGTGGFQVPFAPQ</sequence>
<keyword evidence="4" id="KW-1185">Reference proteome</keyword>
<accession>A0ABV1QPN9</accession>
<evidence type="ECO:0000313" key="3">
    <source>
        <dbReference type="EMBL" id="MER2251306.1"/>
    </source>
</evidence>
<feature type="region of interest" description="Disordered" evidence="1">
    <location>
        <begin position="20"/>
        <end position="41"/>
    </location>
</feature>
<dbReference type="Gene3D" id="1.10.760.10">
    <property type="entry name" value="Cytochrome c-like domain"/>
    <property type="match status" value="1"/>
</dbReference>
<feature type="chain" id="PRO_5045059775" evidence="2">
    <location>
        <begin position="24"/>
        <end position="118"/>
    </location>
</feature>
<dbReference type="EMBL" id="JBELQE010000084">
    <property type="protein sequence ID" value="MER2251306.1"/>
    <property type="molecule type" value="Genomic_DNA"/>
</dbReference>
<comment type="caution">
    <text evidence="3">The sequence shown here is derived from an EMBL/GenBank/DDBJ whole genome shotgun (WGS) entry which is preliminary data.</text>
</comment>
<protein>
    <submittedName>
        <fullName evidence="3">Uncharacterized protein</fullName>
    </submittedName>
</protein>
<proteinExistence type="predicted"/>
<evidence type="ECO:0000256" key="1">
    <source>
        <dbReference type="SAM" id="MobiDB-lite"/>
    </source>
</evidence>
<dbReference type="InterPro" id="IPR036909">
    <property type="entry name" value="Cyt_c-like_dom_sf"/>
</dbReference>
<evidence type="ECO:0000313" key="4">
    <source>
        <dbReference type="Proteomes" id="UP001480955"/>
    </source>
</evidence>
<dbReference type="SUPFAM" id="SSF46626">
    <property type="entry name" value="Cytochrome c"/>
    <property type="match status" value="1"/>
</dbReference>
<evidence type="ECO:0000256" key="2">
    <source>
        <dbReference type="SAM" id="SignalP"/>
    </source>
</evidence>
<keyword evidence="2" id="KW-0732">Signal</keyword>
<gene>
    <name evidence="3" type="ORF">ABS772_15420</name>
</gene>
<feature type="signal peptide" evidence="2">
    <location>
        <begin position="1"/>
        <end position="23"/>
    </location>
</feature>
<organism evidence="3 4">
    <name type="scientific">Methylorubrum podarium</name>
    <dbReference type="NCBI Taxonomy" id="200476"/>
    <lineage>
        <taxon>Bacteria</taxon>
        <taxon>Pseudomonadati</taxon>
        <taxon>Pseudomonadota</taxon>
        <taxon>Alphaproteobacteria</taxon>
        <taxon>Hyphomicrobiales</taxon>
        <taxon>Methylobacteriaceae</taxon>
        <taxon>Methylorubrum</taxon>
    </lineage>
</organism>